<dbReference type="InterPro" id="IPR029068">
    <property type="entry name" value="Glyas_Bleomycin-R_OHBP_Dase"/>
</dbReference>
<accession>A0ABN0YYH3</accession>
<reference evidence="2 3" key="1">
    <citation type="journal article" date="2019" name="Int. J. Syst. Evol. Microbiol.">
        <title>The Global Catalogue of Microorganisms (GCM) 10K type strain sequencing project: providing services to taxonomists for standard genome sequencing and annotation.</title>
        <authorList>
            <consortium name="The Broad Institute Genomics Platform"/>
            <consortium name="The Broad Institute Genome Sequencing Center for Infectious Disease"/>
            <person name="Wu L."/>
            <person name="Ma J."/>
        </authorList>
    </citation>
    <scope>NUCLEOTIDE SEQUENCE [LARGE SCALE GENOMIC DNA]</scope>
    <source>
        <strain evidence="2 3">JCM 4788</strain>
    </source>
</reference>
<dbReference type="EMBL" id="BAAABX010000048">
    <property type="protein sequence ID" value="GAA0418107.1"/>
    <property type="molecule type" value="Genomic_DNA"/>
</dbReference>
<dbReference type="RefSeq" id="WP_344027071.1">
    <property type="nucleotide sequence ID" value="NZ_BAAABX010000048.1"/>
</dbReference>
<dbReference type="PROSITE" id="PS51819">
    <property type="entry name" value="VOC"/>
    <property type="match status" value="1"/>
</dbReference>
<evidence type="ECO:0000313" key="3">
    <source>
        <dbReference type="Proteomes" id="UP001500879"/>
    </source>
</evidence>
<dbReference type="Proteomes" id="UP001500879">
    <property type="component" value="Unassembled WGS sequence"/>
</dbReference>
<evidence type="ECO:0000259" key="1">
    <source>
        <dbReference type="PROSITE" id="PS51819"/>
    </source>
</evidence>
<organism evidence="2 3">
    <name type="scientific">Streptomyces luteireticuli</name>
    <dbReference type="NCBI Taxonomy" id="173858"/>
    <lineage>
        <taxon>Bacteria</taxon>
        <taxon>Bacillati</taxon>
        <taxon>Actinomycetota</taxon>
        <taxon>Actinomycetes</taxon>
        <taxon>Kitasatosporales</taxon>
        <taxon>Streptomycetaceae</taxon>
        <taxon>Streptomyces</taxon>
    </lineage>
</organism>
<gene>
    <name evidence="2" type="ORF">GCM10010357_44290</name>
</gene>
<feature type="domain" description="VOC" evidence="1">
    <location>
        <begin position="9"/>
        <end position="151"/>
    </location>
</feature>
<dbReference type="SUPFAM" id="SSF54593">
    <property type="entry name" value="Glyoxalase/Bleomycin resistance protein/Dihydroxybiphenyl dioxygenase"/>
    <property type="match status" value="1"/>
</dbReference>
<sequence>MTSTLPPARLHHIGVQTFDLDNSLAWYRDFLGCRPTWTAETFSDLTVSRLPGVSRITEIVTDGIRLHLIERTGRERRHGPEDRVQFQHLCIAVDSPEDLRAKLALWHELYASGAYEFLRTDPPTEIVTDAEGVRSFYCFDVNGLEIEFTYLPTTYLPTDDLPESA</sequence>
<dbReference type="InterPro" id="IPR004360">
    <property type="entry name" value="Glyas_Fos-R_dOase_dom"/>
</dbReference>
<dbReference type="CDD" id="cd06587">
    <property type="entry name" value="VOC"/>
    <property type="match status" value="1"/>
</dbReference>
<evidence type="ECO:0000313" key="2">
    <source>
        <dbReference type="EMBL" id="GAA0418107.1"/>
    </source>
</evidence>
<comment type="caution">
    <text evidence="2">The sequence shown here is derived from an EMBL/GenBank/DDBJ whole genome shotgun (WGS) entry which is preliminary data.</text>
</comment>
<protein>
    <submittedName>
        <fullName evidence="2">VOC family protein</fullName>
    </submittedName>
</protein>
<dbReference type="Pfam" id="PF00903">
    <property type="entry name" value="Glyoxalase"/>
    <property type="match status" value="1"/>
</dbReference>
<proteinExistence type="predicted"/>
<keyword evidence="3" id="KW-1185">Reference proteome</keyword>
<name>A0ABN0YYH3_9ACTN</name>
<dbReference type="Gene3D" id="3.10.180.10">
    <property type="entry name" value="2,3-Dihydroxybiphenyl 1,2-Dioxygenase, domain 1"/>
    <property type="match status" value="1"/>
</dbReference>
<dbReference type="InterPro" id="IPR037523">
    <property type="entry name" value="VOC_core"/>
</dbReference>